<evidence type="ECO:0000256" key="1">
    <source>
        <dbReference type="SAM" id="MobiDB-lite"/>
    </source>
</evidence>
<reference evidence="2 3" key="1">
    <citation type="submission" date="2019-02" db="EMBL/GenBank/DDBJ databases">
        <title>Genome sequencing of the rare red list fungi Phellinidium pouzarii.</title>
        <authorList>
            <person name="Buettner E."/>
            <person name="Kellner H."/>
        </authorList>
    </citation>
    <scope>NUCLEOTIDE SEQUENCE [LARGE SCALE GENOMIC DNA]</scope>
    <source>
        <strain evidence="2 3">DSM 108285</strain>
    </source>
</reference>
<keyword evidence="3" id="KW-1185">Reference proteome</keyword>
<proteinExistence type="predicted"/>
<dbReference type="Proteomes" id="UP000308199">
    <property type="component" value="Unassembled WGS sequence"/>
</dbReference>
<evidence type="ECO:0000313" key="2">
    <source>
        <dbReference type="EMBL" id="THG92859.1"/>
    </source>
</evidence>
<feature type="non-terminal residue" evidence="2">
    <location>
        <position position="132"/>
    </location>
</feature>
<feature type="compositionally biased region" description="Polar residues" evidence="1">
    <location>
        <begin position="64"/>
        <end position="76"/>
    </location>
</feature>
<gene>
    <name evidence="2" type="ORF">EW145_g8561</name>
</gene>
<feature type="region of interest" description="Disordered" evidence="1">
    <location>
        <begin position="1"/>
        <end position="101"/>
    </location>
</feature>
<name>A0A4S4K9H2_9AGAM</name>
<feature type="compositionally biased region" description="Low complexity" evidence="1">
    <location>
        <begin position="40"/>
        <end position="59"/>
    </location>
</feature>
<accession>A0A4S4K9H2</accession>
<protein>
    <submittedName>
        <fullName evidence="2">Uncharacterized protein</fullName>
    </submittedName>
</protein>
<comment type="caution">
    <text evidence="2">The sequence shown here is derived from an EMBL/GenBank/DDBJ whole genome shotgun (WGS) entry which is preliminary data.</text>
</comment>
<dbReference type="AlphaFoldDB" id="A0A4S4K9H2"/>
<dbReference type="EMBL" id="SGPK01001506">
    <property type="protein sequence ID" value="THG92859.1"/>
    <property type="molecule type" value="Genomic_DNA"/>
</dbReference>
<evidence type="ECO:0000313" key="3">
    <source>
        <dbReference type="Proteomes" id="UP000308199"/>
    </source>
</evidence>
<organism evidence="2 3">
    <name type="scientific">Phellinidium pouzarii</name>
    <dbReference type="NCBI Taxonomy" id="167371"/>
    <lineage>
        <taxon>Eukaryota</taxon>
        <taxon>Fungi</taxon>
        <taxon>Dikarya</taxon>
        <taxon>Basidiomycota</taxon>
        <taxon>Agaricomycotina</taxon>
        <taxon>Agaricomycetes</taxon>
        <taxon>Hymenochaetales</taxon>
        <taxon>Hymenochaetaceae</taxon>
        <taxon>Phellinidium</taxon>
    </lineage>
</organism>
<dbReference type="OrthoDB" id="547796at2759"/>
<sequence>MGLSSNNVRHTTRSARLAVKSAKCARTRQRNASTSASAFKLKPGSGSKSESESQSELSKAIPKEQTQPQIDRSASTKLLEDAAREEGEEEEEGGTAVRTHPLVARAIAEAEGENWTGEEPVRDAVLRMLVDK</sequence>